<reference evidence="1" key="1">
    <citation type="submission" date="2020-07" db="EMBL/GenBank/DDBJ databases">
        <authorList>
            <person name="Lin J."/>
        </authorList>
    </citation>
    <scope>NUCLEOTIDE SEQUENCE</scope>
</reference>
<proteinExistence type="predicted"/>
<sequence>MAQTTIAKGLEAKPLLSPPDLCGAPRATARRSSSSLALRPRSKVGGFGALRIVSNGGRRAPLRVSGSVAAAPEKPSTVPEIVLQPIREISGTVKLPDLSLSPIGSYFSPRSPRVRLLWITCYTAMMLNICLLL</sequence>
<dbReference type="AlphaFoldDB" id="A0A6V7Q8B4"/>
<accession>A0A6V7Q8B4</accession>
<dbReference type="EMBL" id="LR862134">
    <property type="protein sequence ID" value="CAD1839444.1"/>
    <property type="molecule type" value="Genomic_DNA"/>
</dbReference>
<evidence type="ECO:0000313" key="1">
    <source>
        <dbReference type="EMBL" id="CAD1839444.1"/>
    </source>
</evidence>
<protein>
    <submittedName>
        <fullName evidence="1">Uncharacterized protein</fullName>
    </submittedName>
</protein>
<gene>
    <name evidence="1" type="ORF">CB5_LOCUS22655</name>
</gene>
<name>A0A6V7Q8B4_ANACO</name>
<organism evidence="1">
    <name type="scientific">Ananas comosus var. bracteatus</name>
    <name type="common">red pineapple</name>
    <dbReference type="NCBI Taxonomy" id="296719"/>
    <lineage>
        <taxon>Eukaryota</taxon>
        <taxon>Viridiplantae</taxon>
        <taxon>Streptophyta</taxon>
        <taxon>Embryophyta</taxon>
        <taxon>Tracheophyta</taxon>
        <taxon>Spermatophyta</taxon>
        <taxon>Magnoliopsida</taxon>
        <taxon>Liliopsida</taxon>
        <taxon>Poales</taxon>
        <taxon>Bromeliaceae</taxon>
        <taxon>Bromelioideae</taxon>
        <taxon>Ananas</taxon>
    </lineage>
</organism>